<dbReference type="InterPro" id="IPR005860">
    <property type="entry name" value="CobD"/>
</dbReference>
<comment type="cofactor">
    <cofactor evidence="1">
        <name>pyridoxal 5'-phosphate</name>
        <dbReference type="ChEBI" id="CHEBI:597326"/>
    </cofactor>
</comment>
<protein>
    <recommendedName>
        <fullName evidence="4">threonine-phosphate decarboxylase</fullName>
        <ecNumber evidence="4">4.1.1.81</ecNumber>
    </recommendedName>
    <alternativeName>
        <fullName evidence="8">L-threonine-O-3-phosphate decarboxylase</fullName>
    </alternativeName>
</protein>
<dbReference type="InterPro" id="IPR015421">
    <property type="entry name" value="PyrdxlP-dep_Trfase_major"/>
</dbReference>
<dbReference type="PANTHER" id="PTHR42885:SF1">
    <property type="entry name" value="THREONINE-PHOSPHATE DECARBOXYLASE"/>
    <property type="match status" value="1"/>
</dbReference>
<evidence type="ECO:0000313" key="11">
    <source>
        <dbReference type="EMBL" id="MCC4308950.1"/>
    </source>
</evidence>
<dbReference type="InterPro" id="IPR015424">
    <property type="entry name" value="PyrdxlP-dep_Trfase"/>
</dbReference>
<evidence type="ECO:0000256" key="9">
    <source>
        <dbReference type="ARBA" id="ARBA00048531"/>
    </source>
</evidence>
<organism evidence="11 12">
    <name type="scientific">Alloalcanivorax marinus</name>
    <dbReference type="NCBI Taxonomy" id="1177169"/>
    <lineage>
        <taxon>Bacteria</taxon>
        <taxon>Pseudomonadati</taxon>
        <taxon>Pseudomonadota</taxon>
        <taxon>Gammaproteobacteria</taxon>
        <taxon>Oceanospirillales</taxon>
        <taxon>Alcanivoracaceae</taxon>
        <taxon>Alloalcanivorax</taxon>
    </lineage>
</organism>
<dbReference type="EMBL" id="JAJGNA010000010">
    <property type="protein sequence ID" value="MCC4308950.1"/>
    <property type="molecule type" value="Genomic_DNA"/>
</dbReference>
<feature type="domain" description="Aminotransferase class I/classII large" evidence="10">
    <location>
        <begin position="75"/>
        <end position="282"/>
    </location>
</feature>
<reference evidence="11" key="1">
    <citation type="submission" date="2021-10" db="EMBL/GenBank/DDBJ databases">
        <title>The diversity and Nitrogen Metabolism of Culturable Nitrate-Utilizing Bacteria Within the Oxygen Minimum Zone of the Changjiang (Yangtze River)Estuary.</title>
        <authorList>
            <person name="Zhang D."/>
            <person name="Zheng J."/>
            <person name="Liu S."/>
            <person name="He W."/>
        </authorList>
    </citation>
    <scope>NUCLEOTIDE SEQUENCE</scope>
    <source>
        <strain evidence="11">FXH-223</strain>
    </source>
</reference>
<dbReference type="PANTHER" id="PTHR42885">
    <property type="entry name" value="HISTIDINOL-PHOSPHATE AMINOTRANSFERASE-RELATED"/>
    <property type="match status" value="1"/>
</dbReference>
<evidence type="ECO:0000256" key="3">
    <source>
        <dbReference type="ARBA" id="ARBA00004953"/>
    </source>
</evidence>
<gene>
    <name evidence="11" type="primary">cobD</name>
    <name evidence="11" type="ORF">LL252_10245</name>
</gene>
<evidence type="ECO:0000256" key="7">
    <source>
        <dbReference type="ARBA" id="ARBA00023239"/>
    </source>
</evidence>
<evidence type="ECO:0000259" key="10">
    <source>
        <dbReference type="Pfam" id="PF00155"/>
    </source>
</evidence>
<dbReference type="PROSITE" id="PS00105">
    <property type="entry name" value="AA_TRANSFER_CLASS_1"/>
    <property type="match status" value="1"/>
</dbReference>
<dbReference type="EC" id="4.1.1.81" evidence="4"/>
<evidence type="ECO:0000256" key="2">
    <source>
        <dbReference type="ARBA" id="ARBA00003444"/>
    </source>
</evidence>
<dbReference type="Gene3D" id="3.40.640.10">
    <property type="entry name" value="Type I PLP-dependent aspartate aminotransferase-like (Major domain)"/>
    <property type="match status" value="1"/>
</dbReference>
<dbReference type="RefSeq" id="WP_228233935.1">
    <property type="nucleotide sequence ID" value="NZ_JAJGNA010000010.1"/>
</dbReference>
<dbReference type="Proteomes" id="UP001108027">
    <property type="component" value="Unassembled WGS sequence"/>
</dbReference>
<keyword evidence="7 11" id="KW-0456">Lyase</keyword>
<dbReference type="GO" id="GO:0030170">
    <property type="term" value="F:pyridoxal phosphate binding"/>
    <property type="evidence" value="ECO:0007669"/>
    <property type="project" value="InterPro"/>
</dbReference>
<dbReference type="Pfam" id="PF00155">
    <property type="entry name" value="Aminotran_1_2"/>
    <property type="match status" value="1"/>
</dbReference>
<dbReference type="NCBIfam" id="TIGR01140">
    <property type="entry name" value="L_thr_O3P_dcar"/>
    <property type="match status" value="1"/>
</dbReference>
<dbReference type="SUPFAM" id="SSF53383">
    <property type="entry name" value="PLP-dependent transferases"/>
    <property type="match status" value="1"/>
</dbReference>
<comment type="catalytic activity">
    <reaction evidence="9">
        <text>O-phospho-L-threonine + H(+) = (R)-1-aminopropan-2-yl phosphate + CO2</text>
        <dbReference type="Rhea" id="RHEA:11492"/>
        <dbReference type="ChEBI" id="CHEBI:15378"/>
        <dbReference type="ChEBI" id="CHEBI:16526"/>
        <dbReference type="ChEBI" id="CHEBI:58563"/>
        <dbReference type="ChEBI" id="CHEBI:58675"/>
        <dbReference type="EC" id="4.1.1.81"/>
    </reaction>
</comment>
<dbReference type="CDD" id="cd00609">
    <property type="entry name" value="AAT_like"/>
    <property type="match status" value="1"/>
</dbReference>
<dbReference type="Gene3D" id="3.90.1150.10">
    <property type="entry name" value="Aspartate Aminotransferase, domain 1"/>
    <property type="match status" value="1"/>
</dbReference>
<evidence type="ECO:0000256" key="4">
    <source>
        <dbReference type="ARBA" id="ARBA00012285"/>
    </source>
</evidence>
<dbReference type="AlphaFoldDB" id="A0A9Q3UM50"/>
<evidence type="ECO:0000256" key="5">
    <source>
        <dbReference type="ARBA" id="ARBA00022573"/>
    </source>
</evidence>
<dbReference type="GO" id="GO:0009236">
    <property type="term" value="P:cobalamin biosynthetic process"/>
    <property type="evidence" value="ECO:0007669"/>
    <property type="project" value="UniProtKB-KW"/>
</dbReference>
<dbReference type="InterPro" id="IPR015422">
    <property type="entry name" value="PyrdxlP-dep_Trfase_small"/>
</dbReference>
<dbReference type="InterPro" id="IPR004838">
    <property type="entry name" value="NHTrfase_class1_PyrdxlP-BS"/>
</dbReference>
<sequence>MNEPRPDHGGRLHRAAARWGLPVADWLDLSTGINPHGYPVPAIPERVWRRLPEDDDGLAEVARRWLGLPATAGCLPVAGSQAALQTLPLLRRPGRVGVPAPGYQEHAAAWQRAGHRVVPLSADQVPAALPDLDALVWIHPNNPTGAVLDTDTLLRWHRALADRDGWLVVDEAFIEASPAASLAPRLGAPGLVVLRSLGKFFGLAGLRAGLMAGPTALCRALDERLGPWALSHPARYVMATALADHRWQAATRQRLRADRQRLDALLRDHGLHPRGDSDLFAWCPTADAGVRHERLARQGVLTRLWPRPDGLRLGLPGDEAGWRRLDQALANRPAP</sequence>
<comment type="pathway">
    <text evidence="3">Cofactor biosynthesis; adenosylcobalamin biosynthesis.</text>
</comment>
<proteinExistence type="predicted"/>
<name>A0A9Q3UM50_9GAMM</name>
<accession>A0A9Q3UM50</accession>
<evidence type="ECO:0000256" key="8">
    <source>
        <dbReference type="ARBA" id="ARBA00029996"/>
    </source>
</evidence>
<evidence type="ECO:0000256" key="1">
    <source>
        <dbReference type="ARBA" id="ARBA00001933"/>
    </source>
</evidence>
<dbReference type="InterPro" id="IPR004839">
    <property type="entry name" value="Aminotransferase_I/II_large"/>
</dbReference>
<comment type="function">
    <text evidence="2">Decarboxylates L-threonine-O-3-phosphate to yield (R)-1-amino-2-propanol O-2-phosphate, the precursor for the linkage between the nucleotide loop and the corrin ring in cobalamin.</text>
</comment>
<evidence type="ECO:0000313" key="12">
    <source>
        <dbReference type="Proteomes" id="UP001108027"/>
    </source>
</evidence>
<keyword evidence="5" id="KW-0169">Cobalamin biosynthesis</keyword>
<keyword evidence="6" id="KW-0663">Pyridoxal phosphate</keyword>
<evidence type="ECO:0000256" key="6">
    <source>
        <dbReference type="ARBA" id="ARBA00022898"/>
    </source>
</evidence>
<dbReference type="GO" id="GO:0048472">
    <property type="term" value="F:threonine-phosphate decarboxylase activity"/>
    <property type="evidence" value="ECO:0007669"/>
    <property type="project" value="UniProtKB-EC"/>
</dbReference>
<comment type="caution">
    <text evidence="11">The sequence shown here is derived from an EMBL/GenBank/DDBJ whole genome shotgun (WGS) entry which is preliminary data.</text>
</comment>
<keyword evidence="12" id="KW-1185">Reference proteome</keyword>